<evidence type="ECO:0000313" key="9">
    <source>
        <dbReference type="Proteomes" id="UP000008907"/>
    </source>
</evidence>
<dbReference type="SUPFAM" id="SSF140478">
    <property type="entry name" value="LemA-like"/>
    <property type="match status" value="1"/>
</dbReference>
<evidence type="ECO:0000313" key="8">
    <source>
        <dbReference type="EMBL" id="AEM68679.1"/>
    </source>
</evidence>
<evidence type="ECO:0000256" key="5">
    <source>
        <dbReference type="ARBA" id="ARBA00023136"/>
    </source>
</evidence>
<keyword evidence="4 7" id="KW-1133">Transmembrane helix</keyword>
<accession>A0A7U3ZSJ8</accession>
<evidence type="ECO:0008006" key="10">
    <source>
        <dbReference type="Google" id="ProtNLM"/>
    </source>
</evidence>
<evidence type="ECO:0000256" key="6">
    <source>
        <dbReference type="SAM" id="Coils"/>
    </source>
</evidence>
<feature type="coiled-coil region" evidence="6">
    <location>
        <begin position="56"/>
        <end position="83"/>
    </location>
</feature>
<dbReference type="AlphaFoldDB" id="A0A7U3ZSJ8"/>
<proteinExistence type="inferred from homology"/>
<reference evidence="8 9" key="1">
    <citation type="journal article" date="2011" name="J. Bacteriol.">
        <title>Genome Sequence of Mycoplasma putrefaciens Type Strain KS1.</title>
        <authorList>
            <person name="Calcutt M.J."/>
            <person name="Foecking M.F."/>
        </authorList>
    </citation>
    <scope>NUCLEOTIDE SEQUENCE [LARGE SCALE GENOMIC DNA]</scope>
    <source>
        <strain evidence="9">ATCC 15718 / NCTC 10155 / C30 KS-1 / KS-1</strain>
    </source>
</reference>
<keyword evidence="5 7" id="KW-0472">Membrane</keyword>
<comment type="subcellular location">
    <subcellularLocation>
        <location evidence="1">Membrane</location>
        <topology evidence="1">Single-pass membrane protein</topology>
    </subcellularLocation>
</comment>
<dbReference type="KEGG" id="mpf:MPUT_0301"/>
<dbReference type="EMBL" id="CP003021">
    <property type="protein sequence ID" value="AEM68679.1"/>
    <property type="molecule type" value="Genomic_DNA"/>
</dbReference>
<dbReference type="Gene3D" id="1.20.1440.20">
    <property type="entry name" value="LemA-like domain"/>
    <property type="match status" value="1"/>
</dbReference>
<sequence>MPNQIDELNGPVLENGREINVINKQIPVEVGAGSQIFEASLFVLFIIPGLIFQYQKVKAKNYLAQLEQKIQHHAAQVDNYLEQRVEVMKNLASLLSKSIELDKDVIKTVAAYRSGVNLNEESGSEISRDLDLVTRSLQLQVENYPELQAHKSIKQAMQQNLYLQKEITATRDLYNDAVYQWNRAIFEWPAKQIVAAKLGYTTKIPFSVSAETKQQARQDFFA</sequence>
<evidence type="ECO:0000256" key="3">
    <source>
        <dbReference type="ARBA" id="ARBA00022692"/>
    </source>
</evidence>
<keyword evidence="6" id="KW-0175">Coiled coil</keyword>
<dbReference type="InterPro" id="IPR007156">
    <property type="entry name" value="MamQ_LemA"/>
</dbReference>
<protein>
    <recommendedName>
        <fullName evidence="10">LemA family</fullName>
    </recommendedName>
</protein>
<dbReference type="RefSeq" id="WP_014035035.1">
    <property type="nucleotide sequence ID" value="NC_015946.1"/>
</dbReference>
<evidence type="ECO:0000256" key="4">
    <source>
        <dbReference type="ARBA" id="ARBA00022989"/>
    </source>
</evidence>
<evidence type="ECO:0000256" key="1">
    <source>
        <dbReference type="ARBA" id="ARBA00004167"/>
    </source>
</evidence>
<comment type="similarity">
    <text evidence="2">Belongs to the LemA family.</text>
</comment>
<feature type="transmembrane region" description="Helical" evidence="7">
    <location>
        <begin position="36"/>
        <end position="54"/>
    </location>
</feature>
<dbReference type="GO" id="GO:0016020">
    <property type="term" value="C:membrane"/>
    <property type="evidence" value="ECO:0007669"/>
    <property type="project" value="UniProtKB-SubCell"/>
</dbReference>
<dbReference type="Pfam" id="PF04011">
    <property type="entry name" value="LemA"/>
    <property type="match status" value="1"/>
</dbReference>
<dbReference type="InterPro" id="IPR023353">
    <property type="entry name" value="LemA-like_dom_sf"/>
</dbReference>
<dbReference type="Proteomes" id="UP000008907">
    <property type="component" value="Chromosome"/>
</dbReference>
<dbReference type="PANTHER" id="PTHR34478:SF2">
    <property type="entry name" value="MEMBRANE PROTEIN"/>
    <property type="match status" value="1"/>
</dbReference>
<organism evidence="8 9">
    <name type="scientific">Mycoplasma putrefaciens (strain ATCC 15718 / NCTC 10155 / C30 KS-1 / KS-1)</name>
    <dbReference type="NCBI Taxonomy" id="743965"/>
    <lineage>
        <taxon>Bacteria</taxon>
        <taxon>Bacillati</taxon>
        <taxon>Mycoplasmatota</taxon>
        <taxon>Mollicutes</taxon>
        <taxon>Mycoplasmataceae</taxon>
        <taxon>Mycoplasma</taxon>
    </lineage>
</organism>
<keyword evidence="3 7" id="KW-0812">Transmembrane</keyword>
<evidence type="ECO:0000256" key="7">
    <source>
        <dbReference type="SAM" id="Phobius"/>
    </source>
</evidence>
<name>A0A7U3ZSJ8_MYCPK</name>
<dbReference type="PANTHER" id="PTHR34478">
    <property type="entry name" value="PROTEIN LEMA"/>
    <property type="match status" value="1"/>
</dbReference>
<gene>
    <name evidence="8" type="ordered locus">MPUT_0301</name>
</gene>
<evidence type="ECO:0000256" key="2">
    <source>
        <dbReference type="ARBA" id="ARBA00008854"/>
    </source>
</evidence>